<dbReference type="Proteomes" id="UP000678393">
    <property type="component" value="Unassembled WGS sequence"/>
</dbReference>
<evidence type="ECO:0000256" key="3">
    <source>
        <dbReference type="SAM" id="MobiDB-lite"/>
    </source>
</evidence>
<dbReference type="InterPro" id="IPR009057">
    <property type="entry name" value="Homeodomain-like_sf"/>
</dbReference>
<dbReference type="SMART" id="SM00389">
    <property type="entry name" value="HOX"/>
    <property type="match status" value="2"/>
</dbReference>
<feature type="region of interest" description="Disordered" evidence="3">
    <location>
        <begin position="674"/>
        <end position="696"/>
    </location>
</feature>
<dbReference type="CDD" id="cd00086">
    <property type="entry name" value="homeodomain"/>
    <property type="match status" value="2"/>
</dbReference>
<keyword evidence="6" id="KW-1185">Reference proteome</keyword>
<name>A0A8S3ZLR2_9EUPU</name>
<evidence type="ECO:0000313" key="6">
    <source>
        <dbReference type="Proteomes" id="UP000678393"/>
    </source>
</evidence>
<dbReference type="EMBL" id="CAJHNH020004024">
    <property type="protein sequence ID" value="CAG5130437.1"/>
    <property type="molecule type" value="Genomic_DNA"/>
</dbReference>
<sequence>MVKSQSEEMKTQSAPAPIVASSLPRSSPLNLDVKKEPAESDSSSKFSADSQKLKHQNHSFHGHEESDSVNRSKRSFDKTLDKNCLQPDLYKFSRLPNEGNLPSTLQSHPSNPYLGLMPGKTRIRTSFDPEHEIPRLQKWFSANQHPTREQMMRFMQELNGLESRKGRRPLDLTNIIYWFKNARAAQRRATRALDDSFENEENIEMNSVESGSPASESVPPFLPNKNAVYMIPFHPYPHLMPSVGDNVRDRDNLVSGTDVDEPYDLSLTKRPSSEISKTNEETDRSDNHFLSLSSSPSPTKSSSASSECENQSNSLKKKKPFCPPRFPALLDVASKMRQEIPHRSDDIYFTNGSGNNSSNQNNFRVSLYRSTPGSIDMEHSIKNEDIDSNFSDPPTPFQNGDIVLDKFSASLKMKHEENEYFHHLNSRKNYRQLSHTSRNSGLELGQVKKENDRKGNSSDEDDESSNDSYNSEEELKLRIKQNAAAAAVVDYASAMHSNVSRLTAANMAALSLAQMGQPLHIPQLTSSLAMAYYPMDPRFYSQPAVPHSLSASPPTSLAATHTSHLSQLTLRQSQDCTHIDSRSPLSSPSLMQQSLNQLNHHQHQQQQTRVFIDPLTEIPKLEKWFTEDTHPSAFMIDKYCEELNKCEYRHKFPKLEPKNVQLWFKNHRAKVKRMKVSGDDHADHNGTGGHDDDIDD</sequence>
<comment type="caution">
    <text evidence="5">The sequence shown here is derived from an EMBL/GenBank/DDBJ whole genome shotgun (WGS) entry which is preliminary data.</text>
</comment>
<proteinExistence type="predicted"/>
<feature type="DNA-binding region" description="Homeobox" evidence="1">
    <location>
        <begin position="619"/>
        <end position="675"/>
    </location>
</feature>
<dbReference type="FunFam" id="1.10.10.60:FF:000169">
    <property type="entry name" value="DNA-binding protein SATB1"/>
    <property type="match status" value="2"/>
</dbReference>
<feature type="compositionally biased region" description="Basic and acidic residues" evidence="3">
    <location>
        <begin position="1"/>
        <end position="10"/>
    </location>
</feature>
<dbReference type="GO" id="GO:0006338">
    <property type="term" value="P:chromatin remodeling"/>
    <property type="evidence" value="ECO:0007669"/>
    <property type="project" value="InterPro"/>
</dbReference>
<dbReference type="OrthoDB" id="10052721at2759"/>
<feature type="domain" description="Homeobox" evidence="4">
    <location>
        <begin position="119"/>
        <end position="189"/>
    </location>
</feature>
<feature type="DNA-binding region" description="Homeobox" evidence="1">
    <location>
        <begin position="121"/>
        <end position="190"/>
    </location>
</feature>
<feature type="region of interest" description="Disordered" evidence="3">
    <location>
        <begin position="1"/>
        <end position="80"/>
    </location>
</feature>
<feature type="compositionally biased region" description="Low complexity" evidence="3">
    <location>
        <begin position="290"/>
        <end position="314"/>
    </location>
</feature>
<feature type="region of interest" description="Disordered" evidence="3">
    <location>
        <begin position="437"/>
        <end position="475"/>
    </location>
</feature>
<gene>
    <name evidence="5" type="ORF">CUNI_LOCUS15995</name>
</gene>
<dbReference type="PANTHER" id="PTHR15116">
    <property type="entry name" value="DNA-BINDING PROTEIN SATB FAMILY MEMBER"/>
    <property type="match status" value="1"/>
</dbReference>
<accession>A0A8S3ZLR2</accession>
<dbReference type="Gene3D" id="1.10.10.60">
    <property type="entry name" value="Homeodomain-like"/>
    <property type="match status" value="2"/>
</dbReference>
<keyword evidence="1 2" id="KW-0539">Nucleus</keyword>
<feature type="compositionally biased region" description="Low complexity" evidence="3">
    <location>
        <begin position="40"/>
        <end position="50"/>
    </location>
</feature>
<keyword evidence="1 2" id="KW-0371">Homeobox</keyword>
<dbReference type="Pfam" id="PF00046">
    <property type="entry name" value="Homeodomain"/>
    <property type="match status" value="2"/>
</dbReference>
<feature type="compositionally biased region" description="Basic and acidic residues" evidence="3">
    <location>
        <begin position="61"/>
        <end position="80"/>
    </location>
</feature>
<dbReference type="GO" id="GO:0000981">
    <property type="term" value="F:DNA-binding transcription factor activity, RNA polymerase II-specific"/>
    <property type="evidence" value="ECO:0007669"/>
    <property type="project" value="TreeGrafter"/>
</dbReference>
<evidence type="ECO:0000313" key="5">
    <source>
        <dbReference type="EMBL" id="CAG5130437.1"/>
    </source>
</evidence>
<feature type="compositionally biased region" description="Basic and acidic residues" evidence="3">
    <location>
        <begin position="446"/>
        <end position="457"/>
    </location>
</feature>
<comment type="subcellular location">
    <subcellularLocation>
        <location evidence="1 2">Nucleus</location>
    </subcellularLocation>
</comment>
<dbReference type="InterPro" id="IPR001356">
    <property type="entry name" value="HD"/>
</dbReference>
<feature type="domain" description="Homeobox" evidence="4">
    <location>
        <begin position="617"/>
        <end position="674"/>
    </location>
</feature>
<dbReference type="InterPro" id="IPR039673">
    <property type="entry name" value="SATB1/SATB2"/>
</dbReference>
<organism evidence="5 6">
    <name type="scientific">Candidula unifasciata</name>
    <dbReference type="NCBI Taxonomy" id="100452"/>
    <lineage>
        <taxon>Eukaryota</taxon>
        <taxon>Metazoa</taxon>
        <taxon>Spiralia</taxon>
        <taxon>Lophotrochozoa</taxon>
        <taxon>Mollusca</taxon>
        <taxon>Gastropoda</taxon>
        <taxon>Heterobranchia</taxon>
        <taxon>Euthyneura</taxon>
        <taxon>Panpulmonata</taxon>
        <taxon>Eupulmonata</taxon>
        <taxon>Stylommatophora</taxon>
        <taxon>Helicina</taxon>
        <taxon>Helicoidea</taxon>
        <taxon>Geomitridae</taxon>
        <taxon>Candidula</taxon>
    </lineage>
</organism>
<reference evidence="5" key="1">
    <citation type="submission" date="2021-04" db="EMBL/GenBank/DDBJ databases">
        <authorList>
            <consortium name="Molecular Ecology Group"/>
        </authorList>
    </citation>
    <scope>NUCLEOTIDE SEQUENCE</scope>
</reference>
<protein>
    <recommendedName>
        <fullName evidence="4">Homeobox domain-containing protein</fullName>
    </recommendedName>
</protein>
<evidence type="ECO:0000256" key="1">
    <source>
        <dbReference type="PROSITE-ProRule" id="PRU00108"/>
    </source>
</evidence>
<dbReference type="PANTHER" id="PTHR15116:SF16">
    <property type="entry name" value="DEFECTIVE PROVENTRICULUS, ISOFORM A"/>
    <property type="match status" value="1"/>
</dbReference>
<dbReference type="AlphaFoldDB" id="A0A8S3ZLR2"/>
<feature type="region of interest" description="Disordered" evidence="3">
    <location>
        <begin position="250"/>
        <end position="320"/>
    </location>
</feature>
<feature type="compositionally biased region" description="Basic and acidic residues" evidence="3">
    <location>
        <begin position="277"/>
        <end position="287"/>
    </location>
</feature>
<evidence type="ECO:0000259" key="4">
    <source>
        <dbReference type="PROSITE" id="PS50071"/>
    </source>
</evidence>
<keyword evidence="1 2" id="KW-0238">DNA-binding</keyword>
<dbReference type="PROSITE" id="PS50071">
    <property type="entry name" value="HOMEOBOX_2"/>
    <property type="match status" value="2"/>
</dbReference>
<dbReference type="SUPFAM" id="SSF46689">
    <property type="entry name" value="Homeodomain-like"/>
    <property type="match status" value="2"/>
</dbReference>
<evidence type="ECO:0000256" key="2">
    <source>
        <dbReference type="RuleBase" id="RU000682"/>
    </source>
</evidence>
<dbReference type="GO" id="GO:0000978">
    <property type="term" value="F:RNA polymerase II cis-regulatory region sequence-specific DNA binding"/>
    <property type="evidence" value="ECO:0007669"/>
    <property type="project" value="TreeGrafter"/>
</dbReference>
<dbReference type="GO" id="GO:0005634">
    <property type="term" value="C:nucleus"/>
    <property type="evidence" value="ECO:0007669"/>
    <property type="project" value="UniProtKB-SubCell"/>
</dbReference>